<evidence type="ECO:0008006" key="3">
    <source>
        <dbReference type="Google" id="ProtNLM"/>
    </source>
</evidence>
<organism evidence="1 2">
    <name type="scientific">Faecalicoccus pleomorphus</name>
    <dbReference type="NCBI Taxonomy" id="1323"/>
    <lineage>
        <taxon>Bacteria</taxon>
        <taxon>Bacillati</taxon>
        <taxon>Bacillota</taxon>
        <taxon>Erysipelotrichia</taxon>
        <taxon>Erysipelotrichales</taxon>
        <taxon>Erysipelotrichaceae</taxon>
        <taxon>Faecalicoccus</taxon>
    </lineage>
</organism>
<evidence type="ECO:0000313" key="1">
    <source>
        <dbReference type="EMBL" id="NME45541.1"/>
    </source>
</evidence>
<gene>
    <name evidence="1" type="ORF">HF861_11785</name>
</gene>
<dbReference type="AlphaFoldDB" id="A0A7X9NJT0"/>
<dbReference type="Proteomes" id="UP000540014">
    <property type="component" value="Unassembled WGS sequence"/>
</dbReference>
<comment type="caution">
    <text evidence="1">The sequence shown here is derived from an EMBL/GenBank/DDBJ whole genome shotgun (WGS) entry which is preliminary data.</text>
</comment>
<accession>A0A7X9NJT0</accession>
<name>A0A7X9NJT0_9FIRM</name>
<reference evidence="1 2" key="1">
    <citation type="submission" date="2020-04" db="EMBL/GenBank/DDBJ databases">
        <authorList>
            <person name="Hitch T.C.A."/>
            <person name="Wylensek D."/>
            <person name="Clavel T."/>
        </authorList>
    </citation>
    <scope>NUCLEOTIDE SEQUENCE [LARGE SCALE GENOMIC DNA]</scope>
    <source>
        <strain evidence="1 2">BSM-383-APC-22F</strain>
    </source>
</reference>
<dbReference type="EMBL" id="JABAFR010000054">
    <property type="protein sequence ID" value="NME45541.1"/>
    <property type="molecule type" value="Genomic_DNA"/>
</dbReference>
<evidence type="ECO:0000313" key="2">
    <source>
        <dbReference type="Proteomes" id="UP000540014"/>
    </source>
</evidence>
<proteinExistence type="predicted"/>
<sequence length="159" mass="18528">MTTRMELTQDLYQETVDQIRKDGQAWGQFLQSACRNYRLPFTEMVLVYAQKPEATAVLEMEQWNRRYGLWVRKGAKGIAVLDEDYTNRTRLKFYFDYSDTRPGKVKSVKPPIWNVPSHLFDNVKEHLDKIYGVEGSTLAGTILECSRILTEQNKDSLLN</sequence>
<feature type="non-terminal residue" evidence="1">
    <location>
        <position position="159"/>
    </location>
</feature>
<protein>
    <recommendedName>
        <fullName evidence="3">DNA methylase</fullName>
    </recommendedName>
</protein>